<sequence length="1225" mass="135410">MSLLLSERPAEIPKAESDSDSGVGSPMEEAGTDGVTAVIQAEEAQDSDDDIVVNRRPRSRRVLQDSDSEQEEDVEGMGEALMLSESSVMRVSQRKMSVKKNLRKRPKREGSHSDAKRRRPVEVPLVKQLKEKTRISEESSLPKVLNDSGCLLGDNDLFDAQLEEDMTEEVMEEEEEESLDAIRAAVKKKAKNKPHLDDSEEDEGQEGKSQRKERKAARASKEAMKQLHSDSQRIVRESTVGLPYHMPEPKGIDHFFKRRVRPDRPAMALLKSAKYQACIAEASSASSTSQNQSEAPEQNSNPQADLNEPDPISSTQQTSATNELDTAIETTEDQSNVELQKPEVMEEESVLPSVDMSKSAESPKEDHEMSEVQLTKTGTGQSGQGGSVLAEQGTAVPKPRKDKLARLRELGLEPPPVAKLCADDGAFVQLEPQQANPGLEALKKRFLKHVQPGPRSNKPRSLHVNVVRKDTAASGQEELHTESITVAVNEGEEEPIHTKPGEKLVLLKSRLQQAMAVRRQEERERRAALHRLDNEDCEEEEEAEMTESEEEEGIEDLLGDGDDGEEEEAEEAEGGNALKRNASPGFKSPSPTPYTDGTLMLFAGSSCSRTGDGVRQSGQANHENDSKMEDDDGLSLNKDNSHNSSFELTSSTLPSYQPVSRAAGKGLSAAVFRSPSPCFFRPSFLGSASKSSGKLSEPSLTLPVEDSQDLYGVPSPDGGDSRGPFSQEEDTQSQLLDADGFLNVGPRGGQSRSHKRQLLLDNLDENAMDANMGELLGLCSGGFGSEERSQRGGEDELLGLCSGAFSTQPGETGRPKEETGAVEMKSTVEESHGSSDTDMDQLLSLCSGKFTGSPATSPMQQGASPVLEDESDSKNKVEEEEEEDNCEFRLMSDVDSDSEKEEGEEDSDGEGEIGDQVDDEERDAVFRQHKGKKIRMTFVDSEAELSGSDVGSEDEEDEEGDEYEEEDIQEQLPSDDELMDQVNKIHMKHVLDDDKRKLRIYQEQYLADGDLHSDGPGRERRFRWKDIDDGFELGVAAEGEEEEEEEDMDQHELQRQKDRLEREQWIKEQSETSKRGEEVEEEEDKIGEEDSQFMKLAKKLTAKALQKKETSSVLLKEKPVSNANPFQQPCKPVVRRGSLLSQPRAVLQKLANISEGNPLAPRNTRGFLFQTLSPEKEPPTSASPKKQFKKRAQTDTSAPVAKRQCRENSVKSVGPPRSIFNYFDN</sequence>
<dbReference type="PANTHER" id="PTHR14396">
    <property type="entry name" value="CLASPIN"/>
    <property type="match status" value="1"/>
</dbReference>
<feature type="region of interest" description="Disordered" evidence="4">
    <location>
        <begin position="1038"/>
        <end position="1090"/>
    </location>
</feature>
<dbReference type="PANTHER" id="PTHR14396:SF10">
    <property type="entry name" value="CLASPIN"/>
    <property type="match status" value="1"/>
</dbReference>
<keyword evidence="3" id="KW-0539">Nucleus</keyword>
<evidence type="ECO:0000313" key="5">
    <source>
        <dbReference type="EMBL" id="KAK3512132.1"/>
    </source>
</evidence>
<evidence type="ECO:0000313" key="6">
    <source>
        <dbReference type="Proteomes" id="UP001274896"/>
    </source>
</evidence>
<dbReference type="GO" id="GO:0010997">
    <property type="term" value="F:anaphase-promoting complex binding"/>
    <property type="evidence" value="ECO:0007669"/>
    <property type="project" value="TreeGrafter"/>
</dbReference>
<feature type="compositionally biased region" description="Basic and acidic residues" evidence="4">
    <location>
        <begin position="361"/>
        <end position="370"/>
    </location>
</feature>
<feature type="region of interest" description="Disordered" evidence="4">
    <location>
        <begin position="517"/>
        <end position="666"/>
    </location>
</feature>
<feature type="compositionally biased region" description="Acidic residues" evidence="4">
    <location>
        <begin position="1078"/>
        <end position="1090"/>
    </location>
</feature>
<feature type="compositionally biased region" description="Basic and acidic residues" evidence="4">
    <location>
        <begin position="518"/>
        <end position="534"/>
    </location>
</feature>
<feature type="compositionally biased region" description="Acidic residues" evidence="4">
    <location>
        <begin position="951"/>
        <end position="975"/>
    </location>
</feature>
<feature type="compositionally biased region" description="Low complexity" evidence="4">
    <location>
        <begin position="687"/>
        <end position="699"/>
    </location>
</feature>
<feature type="compositionally biased region" description="Polar residues" evidence="4">
    <location>
        <begin position="642"/>
        <end position="658"/>
    </location>
</feature>
<name>A0AAE0UPA2_9TELE</name>
<evidence type="ECO:0000256" key="4">
    <source>
        <dbReference type="SAM" id="MobiDB-lite"/>
    </source>
</evidence>
<dbReference type="GO" id="GO:0033314">
    <property type="term" value="P:mitotic DNA replication checkpoint signaling"/>
    <property type="evidence" value="ECO:0007669"/>
    <property type="project" value="TreeGrafter"/>
</dbReference>
<proteinExistence type="predicted"/>
<evidence type="ECO:0000256" key="3">
    <source>
        <dbReference type="ARBA" id="ARBA00023242"/>
    </source>
</evidence>
<comment type="subcellular location">
    <subcellularLocation>
        <location evidence="1">Nucleus</location>
    </subcellularLocation>
</comment>
<evidence type="ECO:0008006" key="7">
    <source>
        <dbReference type="Google" id="ProtNLM"/>
    </source>
</evidence>
<keyword evidence="6" id="KW-1185">Reference proteome</keyword>
<gene>
    <name evidence="5" type="ORF">QTP70_031248</name>
</gene>
<feature type="compositionally biased region" description="Basic and acidic residues" evidence="4">
    <location>
        <begin position="219"/>
        <end position="236"/>
    </location>
</feature>
<organism evidence="5 6">
    <name type="scientific">Hemibagrus guttatus</name>
    <dbReference type="NCBI Taxonomy" id="175788"/>
    <lineage>
        <taxon>Eukaryota</taxon>
        <taxon>Metazoa</taxon>
        <taxon>Chordata</taxon>
        <taxon>Craniata</taxon>
        <taxon>Vertebrata</taxon>
        <taxon>Euteleostomi</taxon>
        <taxon>Actinopterygii</taxon>
        <taxon>Neopterygii</taxon>
        <taxon>Teleostei</taxon>
        <taxon>Ostariophysi</taxon>
        <taxon>Siluriformes</taxon>
        <taxon>Bagridae</taxon>
        <taxon>Hemibagrus</taxon>
    </lineage>
</organism>
<evidence type="ECO:0000256" key="1">
    <source>
        <dbReference type="ARBA" id="ARBA00004123"/>
    </source>
</evidence>
<feature type="compositionally biased region" description="Polar residues" evidence="4">
    <location>
        <begin position="312"/>
        <end position="324"/>
    </location>
</feature>
<feature type="compositionally biased region" description="Low complexity" evidence="4">
    <location>
        <begin position="280"/>
        <end position="295"/>
    </location>
</feature>
<keyword evidence="2" id="KW-0597">Phosphoprotein</keyword>
<feature type="compositionally biased region" description="Acidic residues" evidence="4">
    <location>
        <begin position="1038"/>
        <end position="1049"/>
    </location>
</feature>
<feature type="compositionally biased region" description="Basic and acidic residues" evidence="4">
    <location>
        <begin position="128"/>
        <end position="137"/>
    </location>
</feature>
<feature type="region of interest" description="Disordered" evidence="4">
    <location>
        <begin position="280"/>
        <end position="400"/>
    </location>
</feature>
<protein>
    <recommendedName>
        <fullName evidence="7">Claspin</fullName>
    </recommendedName>
</protein>
<feature type="region of interest" description="Disordered" evidence="4">
    <location>
        <begin position="1171"/>
        <end position="1214"/>
    </location>
</feature>
<feature type="compositionally biased region" description="Acidic residues" evidence="4">
    <location>
        <begin position="66"/>
        <end position="76"/>
    </location>
</feature>
<dbReference type="InterPro" id="IPR024146">
    <property type="entry name" value="Claspin"/>
</dbReference>
<dbReference type="GO" id="GO:0007095">
    <property type="term" value="P:mitotic G2 DNA damage checkpoint signaling"/>
    <property type="evidence" value="ECO:0007669"/>
    <property type="project" value="TreeGrafter"/>
</dbReference>
<feature type="region of interest" description="Disordered" evidence="4">
    <location>
        <begin position="801"/>
        <end position="975"/>
    </location>
</feature>
<evidence type="ECO:0000256" key="2">
    <source>
        <dbReference type="ARBA" id="ARBA00022553"/>
    </source>
</evidence>
<reference evidence="5" key="1">
    <citation type="submission" date="2023-06" db="EMBL/GenBank/DDBJ databases">
        <title>Male Hemibagrus guttatus genome.</title>
        <authorList>
            <person name="Bian C."/>
        </authorList>
    </citation>
    <scope>NUCLEOTIDE SEQUENCE</scope>
    <source>
        <strain evidence="5">Male_cb2023</strain>
        <tissue evidence="5">Muscle</tissue>
    </source>
</reference>
<feature type="compositionally biased region" description="Acidic residues" evidence="4">
    <location>
        <begin position="894"/>
        <end position="922"/>
    </location>
</feature>
<dbReference type="GO" id="GO:0005634">
    <property type="term" value="C:nucleus"/>
    <property type="evidence" value="ECO:0007669"/>
    <property type="project" value="UniProtKB-SubCell"/>
</dbReference>
<dbReference type="EMBL" id="JAUCMX010000024">
    <property type="protein sequence ID" value="KAK3512132.1"/>
    <property type="molecule type" value="Genomic_DNA"/>
</dbReference>
<feature type="region of interest" description="Disordered" evidence="4">
    <location>
        <begin position="1"/>
        <end position="250"/>
    </location>
</feature>
<accession>A0AAE0UPA2</accession>
<feature type="compositionally biased region" description="Basic and acidic residues" evidence="4">
    <location>
        <begin position="8"/>
        <end position="17"/>
    </location>
</feature>
<dbReference type="Proteomes" id="UP001274896">
    <property type="component" value="Unassembled WGS sequence"/>
</dbReference>
<feature type="compositionally biased region" description="Acidic residues" evidence="4">
    <location>
        <begin position="161"/>
        <end position="179"/>
    </location>
</feature>
<feature type="compositionally biased region" description="Acidic residues" evidence="4">
    <location>
        <begin position="535"/>
        <end position="573"/>
    </location>
</feature>
<comment type="caution">
    <text evidence="5">The sequence shown here is derived from an EMBL/GenBank/DDBJ whole genome shotgun (WGS) entry which is preliminary data.</text>
</comment>
<feature type="region of interest" description="Disordered" evidence="4">
    <location>
        <begin position="687"/>
        <end position="757"/>
    </location>
</feature>
<dbReference type="AlphaFoldDB" id="A0AAE0UPA2"/>
<feature type="compositionally biased region" description="Basic and acidic residues" evidence="4">
    <location>
        <begin position="826"/>
        <end position="835"/>
    </location>
</feature>
<feature type="compositionally biased region" description="Basic residues" evidence="4">
    <location>
        <begin position="92"/>
        <end position="107"/>
    </location>
</feature>
<feature type="compositionally biased region" description="Polar residues" evidence="4">
    <location>
        <begin position="853"/>
        <end position="863"/>
    </location>
</feature>
<feature type="compositionally biased region" description="Basic and acidic residues" evidence="4">
    <location>
        <begin position="1050"/>
        <end position="1077"/>
    </location>
</feature>